<keyword evidence="4" id="KW-1185">Reference proteome</keyword>
<protein>
    <recommendedName>
        <fullName evidence="2">Protein kinase domain-containing protein</fullName>
    </recommendedName>
</protein>
<dbReference type="PANTHER" id="PTHR44329">
    <property type="entry name" value="SERINE/THREONINE-PROTEIN KINASE TNNI3K-RELATED"/>
    <property type="match status" value="1"/>
</dbReference>
<feature type="compositionally biased region" description="Low complexity" evidence="1">
    <location>
        <begin position="1068"/>
        <end position="1102"/>
    </location>
</feature>
<dbReference type="OMA" id="FMEMEET"/>
<reference evidence="3 4" key="1">
    <citation type="journal article" date="2007" name="Science">
        <title>The Chlamydomonas genome reveals the evolution of key animal and plant functions.</title>
        <authorList>
            <person name="Merchant S.S."/>
            <person name="Prochnik S.E."/>
            <person name="Vallon O."/>
            <person name="Harris E.H."/>
            <person name="Karpowicz S.J."/>
            <person name="Witman G.B."/>
            <person name="Terry A."/>
            <person name="Salamov A."/>
            <person name="Fritz-Laylin L.K."/>
            <person name="Marechal-Drouard L."/>
            <person name="Marshall W.F."/>
            <person name="Qu L.H."/>
            <person name="Nelson D.R."/>
            <person name="Sanderfoot A.A."/>
            <person name="Spalding M.H."/>
            <person name="Kapitonov V.V."/>
            <person name="Ren Q."/>
            <person name="Ferris P."/>
            <person name="Lindquist E."/>
            <person name="Shapiro H."/>
            <person name="Lucas S.M."/>
            <person name="Grimwood J."/>
            <person name="Schmutz J."/>
            <person name="Cardol P."/>
            <person name="Cerutti H."/>
            <person name="Chanfreau G."/>
            <person name="Chen C.L."/>
            <person name="Cognat V."/>
            <person name="Croft M.T."/>
            <person name="Dent R."/>
            <person name="Dutcher S."/>
            <person name="Fernandez E."/>
            <person name="Fukuzawa H."/>
            <person name="Gonzalez-Ballester D."/>
            <person name="Gonzalez-Halphen D."/>
            <person name="Hallmann A."/>
            <person name="Hanikenne M."/>
            <person name="Hippler M."/>
            <person name="Inwood W."/>
            <person name="Jabbari K."/>
            <person name="Kalanon M."/>
            <person name="Kuras R."/>
            <person name="Lefebvre P.A."/>
            <person name="Lemaire S.D."/>
            <person name="Lobanov A.V."/>
            <person name="Lohr M."/>
            <person name="Manuell A."/>
            <person name="Meier I."/>
            <person name="Mets L."/>
            <person name="Mittag M."/>
            <person name="Mittelmeier T."/>
            <person name="Moroney J.V."/>
            <person name="Moseley J."/>
            <person name="Napoli C."/>
            <person name="Nedelcu A.M."/>
            <person name="Niyogi K."/>
            <person name="Novoselov S.V."/>
            <person name="Paulsen I.T."/>
            <person name="Pazour G."/>
            <person name="Purton S."/>
            <person name="Ral J.P."/>
            <person name="Riano-Pachon D.M."/>
            <person name="Riekhof W."/>
            <person name="Rymarquis L."/>
            <person name="Schroda M."/>
            <person name="Stern D."/>
            <person name="Umen J."/>
            <person name="Willows R."/>
            <person name="Wilson N."/>
            <person name="Zimmer S.L."/>
            <person name="Allmer J."/>
            <person name="Balk J."/>
            <person name="Bisova K."/>
            <person name="Chen C.J."/>
            <person name="Elias M."/>
            <person name="Gendler K."/>
            <person name="Hauser C."/>
            <person name="Lamb M.R."/>
            <person name="Ledford H."/>
            <person name="Long J.C."/>
            <person name="Minagawa J."/>
            <person name="Page M.D."/>
            <person name="Pan J."/>
            <person name="Pootakham W."/>
            <person name="Roje S."/>
            <person name="Rose A."/>
            <person name="Stahlberg E."/>
            <person name="Terauchi A.M."/>
            <person name="Yang P."/>
            <person name="Ball S."/>
            <person name="Bowler C."/>
            <person name="Dieckmann C.L."/>
            <person name="Gladyshev V.N."/>
            <person name="Green P."/>
            <person name="Jorgensen R."/>
            <person name="Mayfield S."/>
            <person name="Mueller-Roeber B."/>
            <person name="Rajamani S."/>
            <person name="Sayre R.T."/>
            <person name="Brokstein P."/>
            <person name="Dubchak I."/>
            <person name="Goodstein D."/>
            <person name="Hornick L."/>
            <person name="Huang Y.W."/>
            <person name="Jhaveri J."/>
            <person name="Luo Y."/>
            <person name="Martinez D."/>
            <person name="Ngau W.C."/>
            <person name="Otillar B."/>
            <person name="Poliakov A."/>
            <person name="Porter A."/>
            <person name="Szajkowski L."/>
            <person name="Werner G."/>
            <person name="Zhou K."/>
            <person name="Grigoriev I.V."/>
            <person name="Rokhsar D.S."/>
            <person name="Grossman A.R."/>
        </authorList>
    </citation>
    <scope>NUCLEOTIDE SEQUENCE [LARGE SCALE GENOMIC DNA]</scope>
    <source>
        <strain evidence="4">CC-503</strain>
    </source>
</reference>
<feature type="compositionally biased region" description="Pro residues" evidence="1">
    <location>
        <begin position="840"/>
        <end position="851"/>
    </location>
</feature>
<dbReference type="KEGG" id="cre:CHLRE_11g467634v5"/>
<dbReference type="InterPro" id="IPR001245">
    <property type="entry name" value="Ser-Thr/Tyr_kinase_cat_dom"/>
</dbReference>
<feature type="domain" description="Protein kinase" evidence="2">
    <location>
        <begin position="1253"/>
        <end position="1652"/>
    </location>
</feature>
<evidence type="ECO:0000259" key="2">
    <source>
        <dbReference type="PROSITE" id="PS50011"/>
    </source>
</evidence>
<dbReference type="RefSeq" id="XP_042919389.1">
    <property type="nucleotide sequence ID" value="XM_043067390.1"/>
</dbReference>
<dbReference type="Gramene" id="PNW76492">
    <property type="protein sequence ID" value="PNW76492"/>
    <property type="gene ID" value="CHLRE_11g467634v5"/>
</dbReference>
<feature type="compositionally biased region" description="Pro residues" evidence="1">
    <location>
        <begin position="241"/>
        <end position="252"/>
    </location>
</feature>
<dbReference type="EMBL" id="CM008972">
    <property type="protein sequence ID" value="PNW76492.1"/>
    <property type="molecule type" value="Genomic_DNA"/>
</dbReference>
<dbReference type="GO" id="GO:0005524">
    <property type="term" value="F:ATP binding"/>
    <property type="evidence" value="ECO:0007669"/>
    <property type="project" value="InterPro"/>
</dbReference>
<evidence type="ECO:0000313" key="4">
    <source>
        <dbReference type="Proteomes" id="UP000006906"/>
    </source>
</evidence>
<dbReference type="PROSITE" id="PS50011">
    <property type="entry name" value="PROTEIN_KINASE_DOM"/>
    <property type="match status" value="1"/>
</dbReference>
<dbReference type="InterPro" id="IPR000719">
    <property type="entry name" value="Prot_kinase_dom"/>
</dbReference>
<sequence length="1659" mass="166956">MWPVTAPPHTATATQQHEGLSSELQTLDLRSLSGLFSVPPNGTLEIRGLSIVGAALPSAPFPLPASGFLALSAFRLGAGARLRLVDSFLTVPSCALLSLHQTYACGVSPSPNVTVTPSSLVVHRLTTPSLDVTNVTVQCSGAAAPFPCLAASVRSGTELVQAAFAAQPLIAASFVSFGVTEVPVYLFIAQDILLAEAADLHATLCRASRASSSDGAFGTTAGSNAAPIRPGVAARPAPTAATPPPTTAPEPPGPTVWAGCSAPLSYRLVLSGAPGAATVLDLTGTTSWLQPGARAGGLELLHLTLRGPPAGPGEAVPLGLMRLLLWTADFPRRNLGVQSRVFLALEDCVVELPAAEVAMWREAWGLPLGPRLRGTLCLQNEETVLGNVVAEQVPGSEDDVMLVSAAGWAGAFHFSNVRLAVHEQHMQPPPELSAAGGAAAAAAAAGGAISGTGTSPNTSTNAGGVGDGGDASTGAKRTSALGAPPAAASDFSSFLHRQNLAVPGSYPSLCVIVPPGAQLPMSSRSYRRVTTGVLLGIDLLVITAGVDNSSSDSDRVKLEQAYFGNLVESYSRGASMRLDTRDVVGTIRVFAPVMLMGDFYDAAELDMDGRVAAISITGPVSGLLTLRLIALTGLPRACCGAADDIMSLPALASAAGGTGSSASVGMTQGLAPALANFTSCLWTFVFDRSPEALAADLAGGAGGRPAGLPRLFLDSVVLVVPEAELQLLGRVWAASADLLSGRLAFSADTDPGLAAALRAMLGFSQLAAGNGSSTGGSTSTGSLPPLQFSTLQWCGYVGRNVTLTSQGYSASAAAALRRVAATWPSLAGLPVVHVAVPEPPAPPARVQPTAPPGQQLPAASFPSGTTAPPAPGPKASSLPATSGVQPPPGGTAVGRAGSPGRDAAPQPQPEPGLRQPHVALVADDVSGDLTGGASNGSSLGGGSGNSGGSSSTSGSGGGSSSKAVPVAVPVVAAVVGAALVLCAAAAVWAWRRRRARLHLAAGSPRKGRPGQADTSSRTRMPRSTASSYTGANVDRAATSGDDSGPTIKNSSAEGSAVASSPDKRGARQPRSLLQSRSSAWALITGRGVRSPPRRSPASTASGFVNGVMQRMSCGVAPRTASGTGSTGAGASGAASGAASSAGAGAGRNPPDPSVQESVRKAIIGMFMEMEETQAAGEVAGGGDGGAPTQVVGPATDAAGSGTPGRTPAEHTPALRPLSKTADGSLQPNRVAITGTSDGAGSAISQQPSPPPVLAITGELGRGAQGVVYRGVWRGLDVAVKSVLFHLEPGPGGAARDVPVQRAVQEAAIAVSMAHPNIVATYTYQLQPLQAQAPNAHSEQWVRTGNDSYLGTTVDCTGSGSGSSATPGHAAEAAVWKLTLIQELCDANSLRHCLQSGLLLLGQQAGAAVGTGSDAGQSPAIQPPPARTVLLLACDIARGLAHLHERGVVHADLSSNNVLLQSTASRPPRMSAPGTTGGGPPAFNSSAVDTGLRVVAKLCDFGLSGRLDVEADATHLSGPARRSCAYSAPELVAYGRSGPAGDVYAFAVVLWELALGLPLPMALARPESAGLRAWQSEQARLVPLGDDDLNASGTGGQASDVALASLALPPGLFWWPPGTPAGLVSLVAECLRPEPQSRPPAAAVLKQLQSSWYKLLKSNS</sequence>
<dbReference type="InterPro" id="IPR008266">
    <property type="entry name" value="Tyr_kinase_AS"/>
</dbReference>
<dbReference type="GeneID" id="5724363"/>
<proteinExistence type="predicted"/>
<feature type="region of interest" description="Disordered" evidence="1">
    <location>
        <begin position="1193"/>
        <end position="1227"/>
    </location>
</feature>
<dbReference type="InterPro" id="IPR011009">
    <property type="entry name" value="Kinase-like_dom_sf"/>
</dbReference>
<dbReference type="Gene3D" id="1.10.510.10">
    <property type="entry name" value="Transferase(Phosphotransferase) domain 1"/>
    <property type="match status" value="1"/>
</dbReference>
<dbReference type="OrthoDB" id="549616at2759"/>
<feature type="region of interest" description="Disordered" evidence="1">
    <location>
        <begin position="211"/>
        <end position="252"/>
    </location>
</feature>
<name>A0A2K3D7I3_CHLRE</name>
<dbReference type="Gene3D" id="3.30.200.20">
    <property type="entry name" value="Phosphorylase Kinase, domain 1"/>
    <property type="match status" value="1"/>
</dbReference>
<dbReference type="Pfam" id="PF07714">
    <property type="entry name" value="PK_Tyr_Ser-Thr"/>
    <property type="match status" value="1"/>
</dbReference>
<dbReference type="SUPFAM" id="SSF56112">
    <property type="entry name" value="Protein kinase-like (PK-like)"/>
    <property type="match status" value="1"/>
</dbReference>
<feature type="compositionally biased region" description="Low complexity" evidence="1">
    <location>
        <begin position="857"/>
        <end position="880"/>
    </location>
</feature>
<dbReference type="GO" id="GO:0004672">
    <property type="term" value="F:protein kinase activity"/>
    <property type="evidence" value="ECO:0000318"/>
    <property type="project" value="GO_Central"/>
</dbReference>
<feature type="region of interest" description="Disordered" evidence="1">
    <location>
        <begin position="1115"/>
        <end position="1155"/>
    </location>
</feature>
<organism evidence="3 4">
    <name type="scientific">Chlamydomonas reinhardtii</name>
    <name type="common">Chlamydomonas smithii</name>
    <dbReference type="NCBI Taxonomy" id="3055"/>
    <lineage>
        <taxon>Eukaryota</taxon>
        <taxon>Viridiplantae</taxon>
        <taxon>Chlorophyta</taxon>
        <taxon>core chlorophytes</taxon>
        <taxon>Chlorophyceae</taxon>
        <taxon>CS clade</taxon>
        <taxon>Chlamydomonadales</taxon>
        <taxon>Chlamydomonadaceae</taxon>
        <taxon>Chlamydomonas</taxon>
    </lineage>
</organism>
<dbReference type="PANTHER" id="PTHR44329:SF214">
    <property type="entry name" value="PROTEIN KINASE DOMAIN-CONTAINING PROTEIN"/>
    <property type="match status" value="1"/>
</dbReference>
<dbReference type="STRING" id="3055.A0A2K3D7I3"/>
<dbReference type="InterPro" id="IPR051681">
    <property type="entry name" value="Ser/Thr_Kinases-Pseudokinases"/>
</dbReference>
<dbReference type="GO" id="GO:0005737">
    <property type="term" value="C:cytoplasm"/>
    <property type="evidence" value="ECO:0000318"/>
    <property type="project" value="GO_Central"/>
</dbReference>
<evidence type="ECO:0000313" key="3">
    <source>
        <dbReference type="EMBL" id="PNW76492.1"/>
    </source>
</evidence>
<feature type="region of interest" description="Disordered" evidence="1">
    <location>
        <begin position="1000"/>
        <end position="1103"/>
    </location>
</feature>
<feature type="compositionally biased region" description="Low complexity" evidence="1">
    <location>
        <begin position="447"/>
        <end position="462"/>
    </location>
</feature>
<feature type="compositionally biased region" description="Low complexity" evidence="1">
    <location>
        <begin position="1131"/>
        <end position="1142"/>
    </location>
</feature>
<dbReference type="InParanoid" id="A0A2K3D7I3"/>
<feature type="region of interest" description="Disordered" evidence="1">
    <location>
        <begin position="840"/>
        <end position="963"/>
    </location>
</feature>
<dbReference type="GO" id="GO:0007165">
    <property type="term" value="P:signal transduction"/>
    <property type="evidence" value="ECO:0000318"/>
    <property type="project" value="GO_Central"/>
</dbReference>
<dbReference type="ExpressionAtlas" id="A0A2K3D7I3">
    <property type="expression patterns" value="baseline and differential"/>
</dbReference>
<accession>A0A2K3D7I3</accession>
<dbReference type="PROSITE" id="PS00109">
    <property type="entry name" value="PROTEIN_KINASE_TYR"/>
    <property type="match status" value="1"/>
</dbReference>
<feature type="compositionally biased region" description="Polar residues" evidence="1">
    <location>
        <begin position="1012"/>
        <end position="1030"/>
    </location>
</feature>
<gene>
    <name evidence="3" type="ORF">CHLRE_11g467634v5</name>
</gene>
<dbReference type="Proteomes" id="UP000006906">
    <property type="component" value="Chromosome 11"/>
</dbReference>
<feature type="compositionally biased region" description="Low complexity" evidence="1">
    <location>
        <begin position="229"/>
        <end position="240"/>
    </location>
</feature>
<feature type="compositionally biased region" description="Gly residues" evidence="1">
    <location>
        <begin position="929"/>
        <end position="947"/>
    </location>
</feature>
<evidence type="ECO:0000256" key="1">
    <source>
        <dbReference type="SAM" id="MobiDB-lite"/>
    </source>
</evidence>
<feature type="region of interest" description="Disordered" evidence="1">
    <location>
        <begin position="447"/>
        <end position="482"/>
    </location>
</feature>